<keyword evidence="11" id="KW-1185">Reference proteome</keyword>
<sequence length="496" mass="52775">MNRLTLLLALLVGIVIGVSSTWWLIGRGHRDMPAASPAPTEKKILYWYDPMVPAQHFDQPGKSPFMDMELVPKYASDGPADADTVRIEPRLVQNLGVRTALATRGTQVASVRATGTVTFDERGVVVVQARVAGIVEHLAVRTPLTTVTAGQPLLTLIAPEWTAAQAEYLSLRTARSEGLDAVRAAARQRLLLLGMSEGQIRAVERLGRAEDRFTIVAPRAGVVSELLVRDGASVTAGSQLLRINDLDTVWVNVAIPEAQTGRVAPGNAVTLELPAFPGESLAGTVDTLLPELDVTTRTQSARIVVPNPTRRLVPGMFARVAVTGRAADAELVQIPTEAVIATGARRVVIVDAGDGRFRAQEVRVGHESDGRTAVLDGVAEGDRIVLSGQFLIDSEASLAGTLARLDASDTSPAPSTPSRYSADGTVKRIDGSTWSIATDAIPALEMGEMTMTFVRPETVPVDGLRVGQRVRFTFVRNADDAFEIATIAALPAGATP</sequence>
<dbReference type="PANTHER" id="PTHR30097">
    <property type="entry name" value="CATION EFFLUX SYSTEM PROTEIN CUSB"/>
    <property type="match status" value="1"/>
</dbReference>
<dbReference type="GO" id="GO:0016020">
    <property type="term" value="C:membrane"/>
    <property type="evidence" value="ECO:0007669"/>
    <property type="project" value="InterPro"/>
</dbReference>
<evidence type="ECO:0000256" key="3">
    <source>
        <dbReference type="ARBA" id="ARBA00022729"/>
    </source>
</evidence>
<dbReference type="Pfam" id="PF25954">
    <property type="entry name" value="Beta-barrel_RND_2"/>
    <property type="match status" value="1"/>
</dbReference>
<gene>
    <name evidence="10" type="ORF">DFR29_12077</name>
</gene>
<dbReference type="RefSeq" id="WP_133821389.1">
    <property type="nucleotide sequence ID" value="NZ_SNZH01000020.1"/>
</dbReference>
<dbReference type="InterPro" id="IPR058790">
    <property type="entry name" value="BSH_CusB"/>
</dbReference>
<feature type="domain" description="CzcB-like C-terminal circularly permuted SH3-like" evidence="9">
    <location>
        <begin position="332"/>
        <end position="392"/>
    </location>
</feature>
<dbReference type="GO" id="GO:0046914">
    <property type="term" value="F:transition metal ion binding"/>
    <property type="evidence" value="ECO:0007669"/>
    <property type="project" value="TreeGrafter"/>
</dbReference>
<dbReference type="Pfam" id="PF11604">
    <property type="entry name" value="CusF_Ec"/>
    <property type="match status" value="1"/>
</dbReference>
<keyword evidence="3" id="KW-0732">Signal</keyword>
<evidence type="ECO:0000256" key="1">
    <source>
        <dbReference type="ARBA" id="ARBA00009477"/>
    </source>
</evidence>
<dbReference type="GO" id="GO:0015679">
    <property type="term" value="P:plasma membrane copper ion transport"/>
    <property type="evidence" value="ECO:0007669"/>
    <property type="project" value="TreeGrafter"/>
</dbReference>
<feature type="domain" description="Heavy metal binding" evidence="5">
    <location>
        <begin position="46"/>
        <end position="73"/>
    </location>
</feature>
<evidence type="ECO:0000259" key="7">
    <source>
        <dbReference type="Pfam" id="PF25919"/>
    </source>
</evidence>
<dbReference type="PANTHER" id="PTHR30097:SF15">
    <property type="entry name" value="CATION EFFLUX SYSTEM PROTEIN CUSB"/>
    <property type="match status" value="1"/>
</dbReference>
<comment type="similarity">
    <text evidence="1">Belongs to the membrane fusion protein (MFP) (TC 8.A.1) family.</text>
</comment>
<dbReference type="AlphaFoldDB" id="A0A4R6YMI9"/>
<dbReference type="GO" id="GO:0060003">
    <property type="term" value="P:copper ion export"/>
    <property type="evidence" value="ECO:0007669"/>
    <property type="project" value="TreeGrafter"/>
</dbReference>
<dbReference type="Gene3D" id="2.40.30.170">
    <property type="match status" value="1"/>
</dbReference>
<dbReference type="InterPro" id="IPR058792">
    <property type="entry name" value="Beta-barrel_RND_2"/>
</dbReference>
<dbReference type="FunFam" id="2.40.30.170:FF:000010">
    <property type="entry name" value="Efflux RND transporter periplasmic adaptor subunit"/>
    <property type="match status" value="1"/>
</dbReference>
<feature type="domain" description="CusB-like barrel-sandwich hybrid" evidence="7">
    <location>
        <begin position="124"/>
        <end position="244"/>
    </location>
</feature>
<proteinExistence type="inferred from homology"/>
<dbReference type="Gene3D" id="2.40.420.20">
    <property type="match status" value="1"/>
</dbReference>
<dbReference type="InterPro" id="IPR051909">
    <property type="entry name" value="MFP_Cation_Efflux"/>
</dbReference>
<dbReference type="InterPro" id="IPR045800">
    <property type="entry name" value="HMBD"/>
</dbReference>
<keyword evidence="4" id="KW-0406">Ion transport</keyword>
<dbReference type="InterPro" id="IPR058791">
    <property type="entry name" value="3HB_CusB"/>
</dbReference>
<dbReference type="GO" id="GO:0030288">
    <property type="term" value="C:outer membrane-bounded periplasmic space"/>
    <property type="evidence" value="ECO:0007669"/>
    <property type="project" value="TreeGrafter"/>
</dbReference>
<dbReference type="InterPro" id="IPR042230">
    <property type="entry name" value="CusF_sf"/>
</dbReference>
<dbReference type="InterPro" id="IPR006143">
    <property type="entry name" value="RND_pump_MFP"/>
</dbReference>
<dbReference type="Gene3D" id="2.40.50.320">
    <property type="entry name" value="Copper binding periplasmic protein CusF"/>
    <property type="match status" value="1"/>
</dbReference>
<dbReference type="Pfam" id="PF25919">
    <property type="entry name" value="BSH_CusB"/>
    <property type="match status" value="1"/>
</dbReference>
<organism evidence="10 11">
    <name type="scientific">Tahibacter aquaticus</name>
    <dbReference type="NCBI Taxonomy" id="520092"/>
    <lineage>
        <taxon>Bacteria</taxon>
        <taxon>Pseudomonadati</taxon>
        <taxon>Pseudomonadota</taxon>
        <taxon>Gammaproteobacteria</taxon>
        <taxon>Lysobacterales</taxon>
        <taxon>Rhodanobacteraceae</taxon>
        <taxon>Tahibacter</taxon>
    </lineage>
</organism>
<feature type="domain" description="CusB-like three alpha-helical bundle" evidence="6">
    <location>
        <begin position="160"/>
        <end position="210"/>
    </location>
</feature>
<comment type="caution">
    <text evidence="10">The sequence shown here is derived from an EMBL/GenBank/DDBJ whole genome shotgun (WGS) entry which is preliminary data.</text>
</comment>
<dbReference type="GO" id="GO:0022857">
    <property type="term" value="F:transmembrane transporter activity"/>
    <property type="evidence" value="ECO:0007669"/>
    <property type="project" value="InterPro"/>
</dbReference>
<dbReference type="Pfam" id="PF19335">
    <property type="entry name" value="HMBD"/>
    <property type="match status" value="1"/>
</dbReference>
<evidence type="ECO:0000256" key="4">
    <source>
        <dbReference type="ARBA" id="ARBA00023065"/>
    </source>
</evidence>
<dbReference type="FunFam" id="2.40.420.20:FF:000003">
    <property type="entry name" value="Cation efflux system protein cusB"/>
    <property type="match status" value="1"/>
</dbReference>
<feature type="domain" description="CusB-like beta-barrel" evidence="8">
    <location>
        <begin position="248"/>
        <end position="324"/>
    </location>
</feature>
<evidence type="ECO:0000313" key="10">
    <source>
        <dbReference type="EMBL" id="TDR38576.1"/>
    </source>
</evidence>
<evidence type="ECO:0000259" key="6">
    <source>
        <dbReference type="Pfam" id="PF25869"/>
    </source>
</evidence>
<dbReference type="Pfam" id="PF25869">
    <property type="entry name" value="3HB_CusB"/>
    <property type="match status" value="1"/>
</dbReference>
<dbReference type="Proteomes" id="UP000295293">
    <property type="component" value="Unassembled WGS sequence"/>
</dbReference>
<keyword evidence="2" id="KW-0813">Transport</keyword>
<dbReference type="Gene3D" id="6.10.140.730">
    <property type="match status" value="1"/>
</dbReference>
<evidence type="ECO:0000259" key="5">
    <source>
        <dbReference type="Pfam" id="PF19335"/>
    </source>
</evidence>
<dbReference type="OrthoDB" id="9806939at2"/>
<dbReference type="InterPro" id="IPR021647">
    <property type="entry name" value="CusF_Ec"/>
</dbReference>
<evidence type="ECO:0000313" key="11">
    <source>
        <dbReference type="Proteomes" id="UP000295293"/>
    </source>
</evidence>
<dbReference type="SUPFAM" id="SSF111369">
    <property type="entry name" value="HlyD-like secretion proteins"/>
    <property type="match status" value="1"/>
</dbReference>
<dbReference type="InterPro" id="IPR058649">
    <property type="entry name" value="CzcB_C"/>
</dbReference>
<dbReference type="Pfam" id="PF25975">
    <property type="entry name" value="CzcB_C"/>
    <property type="match status" value="1"/>
</dbReference>
<protein>
    <submittedName>
        <fullName evidence="10">Cu(I)/Ag(I) efflux system membrane fusion protein</fullName>
    </submittedName>
</protein>
<evidence type="ECO:0000259" key="9">
    <source>
        <dbReference type="Pfam" id="PF25975"/>
    </source>
</evidence>
<dbReference type="EMBL" id="SNZH01000020">
    <property type="protein sequence ID" value="TDR38576.1"/>
    <property type="molecule type" value="Genomic_DNA"/>
</dbReference>
<evidence type="ECO:0000256" key="2">
    <source>
        <dbReference type="ARBA" id="ARBA00022448"/>
    </source>
</evidence>
<accession>A0A4R6YMI9</accession>
<reference evidence="10 11" key="1">
    <citation type="submission" date="2019-03" db="EMBL/GenBank/DDBJ databases">
        <title>Genomic Encyclopedia of Type Strains, Phase IV (KMG-IV): sequencing the most valuable type-strain genomes for metagenomic binning, comparative biology and taxonomic classification.</title>
        <authorList>
            <person name="Goeker M."/>
        </authorList>
    </citation>
    <scope>NUCLEOTIDE SEQUENCE [LARGE SCALE GENOMIC DNA]</scope>
    <source>
        <strain evidence="10 11">DSM 21667</strain>
    </source>
</reference>
<evidence type="ECO:0000259" key="8">
    <source>
        <dbReference type="Pfam" id="PF25954"/>
    </source>
</evidence>
<name>A0A4R6YMI9_9GAMM</name>
<dbReference type="NCBIfam" id="TIGR01730">
    <property type="entry name" value="RND_mfp"/>
    <property type="match status" value="1"/>
</dbReference>